<dbReference type="Proteomes" id="UP000183832">
    <property type="component" value="Unassembled WGS sequence"/>
</dbReference>
<protein>
    <submittedName>
        <fullName evidence="1">CLUMA_CG004552, isoform A</fullName>
    </submittedName>
</protein>
<reference evidence="1 2" key="1">
    <citation type="submission" date="2015-04" db="EMBL/GenBank/DDBJ databases">
        <authorList>
            <person name="Syromyatnikov M.Y."/>
            <person name="Popov V.N."/>
        </authorList>
    </citation>
    <scope>NUCLEOTIDE SEQUENCE [LARGE SCALE GENOMIC DNA]</scope>
</reference>
<accession>A0A1J1HWG5</accession>
<gene>
    <name evidence="1" type="ORF">CLUMA_CG004552</name>
</gene>
<name>A0A1J1HWG5_9DIPT</name>
<proteinExistence type="predicted"/>
<keyword evidence="2" id="KW-1185">Reference proteome</keyword>
<evidence type="ECO:0000313" key="1">
    <source>
        <dbReference type="EMBL" id="CRK90862.1"/>
    </source>
</evidence>
<organism evidence="1 2">
    <name type="scientific">Clunio marinus</name>
    <dbReference type="NCBI Taxonomy" id="568069"/>
    <lineage>
        <taxon>Eukaryota</taxon>
        <taxon>Metazoa</taxon>
        <taxon>Ecdysozoa</taxon>
        <taxon>Arthropoda</taxon>
        <taxon>Hexapoda</taxon>
        <taxon>Insecta</taxon>
        <taxon>Pterygota</taxon>
        <taxon>Neoptera</taxon>
        <taxon>Endopterygota</taxon>
        <taxon>Diptera</taxon>
        <taxon>Nematocera</taxon>
        <taxon>Chironomoidea</taxon>
        <taxon>Chironomidae</taxon>
        <taxon>Clunio</taxon>
    </lineage>
</organism>
<dbReference type="AlphaFoldDB" id="A0A1J1HWG5"/>
<dbReference type="EMBL" id="CVRI01000020">
    <property type="protein sequence ID" value="CRK90862.1"/>
    <property type="molecule type" value="Genomic_DNA"/>
</dbReference>
<evidence type="ECO:0000313" key="2">
    <source>
        <dbReference type="Proteomes" id="UP000183832"/>
    </source>
</evidence>
<sequence length="74" mass="8938">MNSLVINSFDGHEVKHDTIKMNGQAFLCYNKKPLIRIWTVIIHKFMRFFMVENLVVGCKRFGKYSFLRHHFFEK</sequence>